<dbReference type="OrthoDB" id="6160519at2"/>
<dbReference type="Proteomes" id="UP000240243">
    <property type="component" value="Unassembled WGS sequence"/>
</dbReference>
<evidence type="ECO:0000313" key="7">
    <source>
        <dbReference type="EMBL" id="PSJ43743.1"/>
    </source>
</evidence>
<dbReference type="InterPro" id="IPR002491">
    <property type="entry name" value="ABC_transptr_periplasmic_BD"/>
</dbReference>
<evidence type="ECO:0000259" key="6">
    <source>
        <dbReference type="PROSITE" id="PS50983"/>
    </source>
</evidence>
<comment type="similarity">
    <text evidence="2">Belongs to the bacterial solute-binding protein 8 family.</text>
</comment>
<dbReference type="PANTHER" id="PTHR30532">
    <property type="entry name" value="IRON III DICITRATE-BINDING PERIPLASMIC PROTEIN"/>
    <property type="match status" value="1"/>
</dbReference>
<dbReference type="EMBL" id="PXYG01000008">
    <property type="protein sequence ID" value="PSJ43743.1"/>
    <property type="molecule type" value="Genomic_DNA"/>
</dbReference>
<accession>A0A2P7R0L9</accession>
<evidence type="ECO:0000256" key="5">
    <source>
        <dbReference type="ARBA" id="ARBA00022729"/>
    </source>
</evidence>
<proteinExistence type="inferred from homology"/>
<keyword evidence="4" id="KW-0408">Iron</keyword>
<comment type="caution">
    <text evidence="7">The sequence shown here is derived from an EMBL/GenBank/DDBJ whole genome shotgun (WGS) entry which is preliminary data.</text>
</comment>
<dbReference type="GO" id="GO:1901678">
    <property type="term" value="P:iron coordination entity transport"/>
    <property type="evidence" value="ECO:0007669"/>
    <property type="project" value="UniProtKB-ARBA"/>
</dbReference>
<dbReference type="SUPFAM" id="SSF53807">
    <property type="entry name" value="Helical backbone' metal receptor"/>
    <property type="match status" value="1"/>
</dbReference>
<name>A0A2P7R0L9_9GAMM</name>
<dbReference type="Gene3D" id="3.40.50.1980">
    <property type="entry name" value="Nitrogenase molybdenum iron protein domain"/>
    <property type="match status" value="2"/>
</dbReference>
<dbReference type="GO" id="GO:0030288">
    <property type="term" value="C:outer membrane-bounded periplasmic space"/>
    <property type="evidence" value="ECO:0007669"/>
    <property type="project" value="TreeGrafter"/>
</dbReference>
<keyword evidence="8" id="KW-1185">Reference proteome</keyword>
<feature type="domain" description="Fe/B12 periplasmic-binding" evidence="6">
    <location>
        <begin position="43"/>
        <end position="297"/>
    </location>
</feature>
<evidence type="ECO:0000256" key="2">
    <source>
        <dbReference type="ARBA" id="ARBA00008814"/>
    </source>
</evidence>
<keyword evidence="3" id="KW-0813">Transport</keyword>
<evidence type="ECO:0000313" key="8">
    <source>
        <dbReference type="Proteomes" id="UP000240243"/>
    </source>
</evidence>
<protein>
    <submittedName>
        <fullName evidence="7">Iron-siderophore ABC transporter substrate-binding protein</fullName>
    </submittedName>
</protein>
<sequence>MVTWLFLPLLVLLHPPAWGEKAAGCRLLSHAMGESCVPAQPRRVAVLDTGELDMALALGVTPIAATTPYQVGQFPAYLAQAASPASLGVVQEPDLERLMQLQPDLVLGSRLRHGRLYPLLSGMAPTVFSENVGASWAENFLLFARALGREPQAERRLAAIDARCRRIAALHARKGHPTLSLVRSMQTHVRLYLRDSFVGSLLAHCGLDRPASQAGGGFARQLASPRHIKALDGDIILLSEYAPEKGSLIRRWRDSAFWPLLGGRLYEVDDGYWMLGIGPLAAEKVLVDLERIIDDYSPR</sequence>
<dbReference type="AlphaFoldDB" id="A0A2P7R0L9"/>
<gene>
    <name evidence="7" type="ORF">C7H85_15980</name>
</gene>
<comment type="subcellular location">
    <subcellularLocation>
        <location evidence="1">Cell envelope</location>
    </subcellularLocation>
</comment>
<evidence type="ECO:0000256" key="4">
    <source>
        <dbReference type="ARBA" id="ARBA00022496"/>
    </source>
</evidence>
<keyword evidence="4" id="KW-0410">Iron transport</keyword>
<dbReference type="RefSeq" id="WP_106730698.1">
    <property type="nucleotide sequence ID" value="NZ_PXYG01000008.1"/>
</dbReference>
<dbReference type="Pfam" id="PF01497">
    <property type="entry name" value="Peripla_BP_2"/>
    <property type="match status" value="1"/>
</dbReference>
<evidence type="ECO:0000256" key="3">
    <source>
        <dbReference type="ARBA" id="ARBA00022448"/>
    </source>
</evidence>
<keyword evidence="4" id="KW-0406">Ion transport</keyword>
<evidence type="ECO:0000256" key="1">
    <source>
        <dbReference type="ARBA" id="ARBA00004196"/>
    </source>
</evidence>
<dbReference type="InterPro" id="IPR051313">
    <property type="entry name" value="Bact_iron-sidero_bind"/>
</dbReference>
<dbReference type="CDD" id="cd01146">
    <property type="entry name" value="FhuD"/>
    <property type="match status" value="1"/>
</dbReference>
<organism evidence="7 8">
    <name type="scientific">Zobellella endophytica</name>
    <dbReference type="NCBI Taxonomy" id="2116700"/>
    <lineage>
        <taxon>Bacteria</taxon>
        <taxon>Pseudomonadati</taxon>
        <taxon>Pseudomonadota</taxon>
        <taxon>Gammaproteobacteria</taxon>
        <taxon>Aeromonadales</taxon>
        <taxon>Aeromonadaceae</taxon>
        <taxon>Zobellella</taxon>
    </lineage>
</organism>
<keyword evidence="5" id="KW-0732">Signal</keyword>
<dbReference type="PROSITE" id="PS50983">
    <property type="entry name" value="FE_B12_PBP"/>
    <property type="match status" value="1"/>
</dbReference>
<dbReference type="PANTHER" id="PTHR30532:SF25">
    <property type="entry name" value="IRON(III) DICITRATE-BINDING PERIPLASMIC PROTEIN"/>
    <property type="match status" value="1"/>
</dbReference>
<reference evidence="7 8" key="1">
    <citation type="submission" date="2018-03" db="EMBL/GenBank/DDBJ databases">
        <title>The draft genome of Zobellella sp. 59N8.</title>
        <authorList>
            <person name="Liu L."/>
            <person name="Li L."/>
            <person name="Zhang X."/>
            <person name="Liang L."/>
            <person name="Wang T."/>
        </authorList>
    </citation>
    <scope>NUCLEOTIDE SEQUENCE [LARGE SCALE GENOMIC DNA]</scope>
    <source>
        <strain evidence="7 8">59N8</strain>
    </source>
</reference>